<dbReference type="AlphaFoldDB" id="A0A3N2R6D1"/>
<evidence type="ECO:0000256" key="2">
    <source>
        <dbReference type="ARBA" id="ARBA00022448"/>
    </source>
</evidence>
<protein>
    <submittedName>
        <fullName evidence="9">Carbohydrate ABC transporter permease</fullName>
    </submittedName>
</protein>
<dbReference type="Gene3D" id="1.10.3720.10">
    <property type="entry name" value="MetI-like"/>
    <property type="match status" value="1"/>
</dbReference>
<evidence type="ECO:0000259" key="8">
    <source>
        <dbReference type="PROSITE" id="PS50928"/>
    </source>
</evidence>
<gene>
    <name evidence="9" type="ORF">EAT49_06970</name>
</gene>
<dbReference type="EMBL" id="RDRB01000003">
    <property type="protein sequence ID" value="ROU03029.1"/>
    <property type="molecule type" value="Genomic_DNA"/>
</dbReference>
<organism evidence="9 10">
    <name type="scientific">Histidinibacterium lentulum</name>
    <dbReference type="NCBI Taxonomy" id="2480588"/>
    <lineage>
        <taxon>Bacteria</taxon>
        <taxon>Pseudomonadati</taxon>
        <taxon>Pseudomonadota</taxon>
        <taxon>Alphaproteobacteria</taxon>
        <taxon>Rhodobacterales</taxon>
        <taxon>Paracoccaceae</taxon>
        <taxon>Histidinibacterium</taxon>
    </lineage>
</organism>
<dbReference type="CDD" id="cd06261">
    <property type="entry name" value="TM_PBP2"/>
    <property type="match status" value="1"/>
</dbReference>
<comment type="subcellular location">
    <subcellularLocation>
        <location evidence="1 7">Cell membrane</location>
        <topology evidence="1 7">Multi-pass membrane protein</topology>
    </subcellularLocation>
</comment>
<comment type="similarity">
    <text evidence="7">Belongs to the binding-protein-dependent transport system permease family.</text>
</comment>
<dbReference type="Pfam" id="PF00528">
    <property type="entry name" value="BPD_transp_1"/>
    <property type="match status" value="1"/>
</dbReference>
<keyword evidence="10" id="KW-1185">Reference proteome</keyword>
<keyword evidence="5 7" id="KW-1133">Transmembrane helix</keyword>
<feature type="transmembrane region" description="Helical" evidence="7">
    <location>
        <begin position="180"/>
        <end position="205"/>
    </location>
</feature>
<keyword evidence="3" id="KW-1003">Cell membrane</keyword>
<dbReference type="SUPFAM" id="SSF161098">
    <property type="entry name" value="MetI-like"/>
    <property type="match status" value="1"/>
</dbReference>
<dbReference type="PANTHER" id="PTHR32243:SF18">
    <property type="entry name" value="INNER MEMBRANE ABC TRANSPORTER PERMEASE PROTEIN YCJP"/>
    <property type="match status" value="1"/>
</dbReference>
<dbReference type="RefSeq" id="WP_123641579.1">
    <property type="nucleotide sequence ID" value="NZ_ML119083.1"/>
</dbReference>
<dbReference type="InterPro" id="IPR000515">
    <property type="entry name" value="MetI-like"/>
</dbReference>
<evidence type="ECO:0000256" key="7">
    <source>
        <dbReference type="RuleBase" id="RU363032"/>
    </source>
</evidence>
<keyword evidence="2 7" id="KW-0813">Transport</keyword>
<dbReference type="OrthoDB" id="9809103at2"/>
<feature type="transmembrane region" description="Helical" evidence="7">
    <location>
        <begin position="65"/>
        <end position="95"/>
    </location>
</feature>
<evidence type="ECO:0000313" key="9">
    <source>
        <dbReference type="EMBL" id="ROU03029.1"/>
    </source>
</evidence>
<accession>A0A3N2R6D1</accession>
<feature type="transmembrane region" description="Helical" evidence="7">
    <location>
        <begin position="102"/>
        <end position="125"/>
    </location>
</feature>
<dbReference type="GO" id="GO:0055085">
    <property type="term" value="P:transmembrane transport"/>
    <property type="evidence" value="ECO:0007669"/>
    <property type="project" value="InterPro"/>
</dbReference>
<dbReference type="InterPro" id="IPR050901">
    <property type="entry name" value="BP-dep_ABC_trans_perm"/>
</dbReference>
<evidence type="ECO:0000256" key="3">
    <source>
        <dbReference type="ARBA" id="ARBA00022475"/>
    </source>
</evidence>
<feature type="transmembrane region" description="Helical" evidence="7">
    <location>
        <begin position="137"/>
        <end position="159"/>
    </location>
</feature>
<proteinExistence type="inferred from homology"/>
<dbReference type="GO" id="GO:0005886">
    <property type="term" value="C:plasma membrane"/>
    <property type="evidence" value="ECO:0007669"/>
    <property type="project" value="UniProtKB-SubCell"/>
</dbReference>
<evidence type="ECO:0000256" key="1">
    <source>
        <dbReference type="ARBA" id="ARBA00004651"/>
    </source>
</evidence>
<dbReference type="PROSITE" id="PS50928">
    <property type="entry name" value="ABC_TM1"/>
    <property type="match status" value="1"/>
</dbReference>
<comment type="caution">
    <text evidence="9">The sequence shown here is derived from an EMBL/GenBank/DDBJ whole genome shotgun (WGS) entry which is preliminary data.</text>
</comment>
<evidence type="ECO:0000313" key="10">
    <source>
        <dbReference type="Proteomes" id="UP000268016"/>
    </source>
</evidence>
<dbReference type="PANTHER" id="PTHR32243">
    <property type="entry name" value="MALTOSE TRANSPORT SYSTEM PERMEASE-RELATED"/>
    <property type="match status" value="1"/>
</dbReference>
<evidence type="ECO:0000256" key="5">
    <source>
        <dbReference type="ARBA" id="ARBA00022989"/>
    </source>
</evidence>
<feature type="transmembrane region" description="Helical" evidence="7">
    <location>
        <begin position="239"/>
        <end position="261"/>
    </location>
</feature>
<keyword evidence="6 7" id="KW-0472">Membrane</keyword>
<sequence>MKLHSVLRWAVFAVAAFVMNFPILATLVTALKPPGEVTRNPSLWIESPTLENFAIVLTVSDRLNIYAYLFNSLTAALIGAILPILLCFPVAWALARRGTGRAVLFPLVVNLRALPLIIFAIPLYIMYATLGLLDTRVGLGLILAVVNLPLAFLLIVNAIQAIPLELEEAARMDGARLPRILRRVVLPLCRPAFLTTFIFGFITAWNEFLFGLMLTTQKAVPVTVGASFFFATSGGGVQWGVAAAVMIVAALPPLVLGVVMYRRIGGSMLGGAVKG</sequence>
<keyword evidence="4 7" id="KW-0812">Transmembrane</keyword>
<evidence type="ECO:0000256" key="4">
    <source>
        <dbReference type="ARBA" id="ARBA00022692"/>
    </source>
</evidence>
<dbReference type="Proteomes" id="UP000268016">
    <property type="component" value="Unassembled WGS sequence"/>
</dbReference>
<dbReference type="InterPro" id="IPR035906">
    <property type="entry name" value="MetI-like_sf"/>
</dbReference>
<name>A0A3N2R6D1_9RHOB</name>
<evidence type="ECO:0000256" key="6">
    <source>
        <dbReference type="ARBA" id="ARBA00023136"/>
    </source>
</evidence>
<feature type="domain" description="ABC transmembrane type-1" evidence="8">
    <location>
        <begin position="69"/>
        <end position="260"/>
    </location>
</feature>
<reference evidence="9 10" key="1">
    <citation type="submission" date="2018-10" db="EMBL/GenBank/DDBJ databases">
        <title>Histidinibacterium lentulum gen. nov., sp. nov., a marine bacterium from the culture broth of Picochlorum sp. 122.</title>
        <authorList>
            <person name="Wang G."/>
        </authorList>
    </citation>
    <scope>NUCLEOTIDE SEQUENCE [LARGE SCALE GENOMIC DNA]</scope>
    <source>
        <strain evidence="9 10">B17</strain>
    </source>
</reference>